<sequence>MDFTSHRSNIPFFDVYLDRYNQTELVNQFEVQSAPNILCPDSLTYGAYHRYTNRTPCFQQFTKDIVYIVSSYIGVKNSYFLSGDDDISSLASDISQLIIKNFSNLFHVFPDNINFIHPNTEYVIKCLSNGYYKKLKKTLGPLLKDVNETQSARSTKRRKLAELPDFNPSIECQLDDLIIQLQKRKLSQHQSIKNINYISYKHSHGQNINPMKLDDEVDDISKLHNIILFIFEKRYRIQNIQVKETFTKEFLNGRNTSRSYLNANDKKVLVDATKNPLVLTDVLFDNDDNSGVPIINEQIQPDNQPQQSSVDLNLGNEDYYIDEPGAGQNNDDDPVINGIERPPDSEPTDTQWMALNYIEQIVNYYNVNSPFTVDFLANADSYAQGEFTQDVGNSFMNTLDHHAKILGLSSELTASRIKRLYPTWFDELDNKDGTSPSSSDYVKESIKGSIHKNNNEFLKSSIINHVDKAVSSLQKLSRPLTKFTNAQEDLLKDYGLLQVISICKNKCGTNYKKEAEDGKEGIWLCSICMESNDVRDADSYNYVSIRTSIAALFKNIHSFERICSNINRHHTASDQSLGPETPRSFYNSMFARMMKGKMVKGETSDGETHHRIIDGRRAKYYEKDVLNLSLVLSLDGIELDKANSIWPVAISIIDNGEQYYQKDNEMHRSMAIPLFSLPNNYQIDEFFNVLYDDLCHLSTNGMYVMNPITNTPMKVFATLVCCCGDMPAQAKLTSSSNAVGLSFCRFCSKLKRVYTSKELKNGKTKYKLRDINEEFNNINLMDIEGLSNLEATRGKVRPGNGSFTDTHFNMKPKNGGYRLLAEQALKENNKLSSLLGFSKINNFHKFELAIQVHSGIVMDPMHNVLEGLASRIVSVITNDELVDKNLAFDKQTIANINQFIIKKNYNTFPTSFGEMMKSFAEIKKAEMYISLVLLLVPIIFEEFPDHGISKKFVSVINKFKHIMVFCFRFNITQKEKSKIYDLTTSFITEYEKIFDSHGMRNNVTVALHETHHLAALTNTFGPLAMYNTFANERLVGSIKSSYHGRATASKSVNKKEISLFNHMQSLKNALGVTDFKEMSVKAKTKIIKKTLPVNLYQTLDNEQCEALSESICLHYENQTEDQESDANNVSKLVGKGNLFLDLPEKVGEELMDNLLSLLLIPEFNQESHPILSHTNYIFPNNTKESLRINKFMDQDKFFMRKTFESIAPERQSCCFIYTKELVNKEQKTYVGICHFIVSCGAEVYGLFTTFNNLNPLEDSDNHFVCFNIPKGTNGVKKWINMEDLVCLTWPVMGPQNTSFFLKQEYIDPKPSTVCIFEGTKMFF</sequence>
<feature type="region of interest" description="Disordered" evidence="1">
    <location>
        <begin position="324"/>
        <end position="348"/>
    </location>
</feature>
<dbReference type="eggNOG" id="ENOG502SV4Z">
    <property type="taxonomic scope" value="Eukaryota"/>
</dbReference>
<evidence type="ECO:0000313" key="3">
    <source>
        <dbReference type="Proteomes" id="UP000009328"/>
    </source>
</evidence>
<proteinExistence type="predicted"/>
<evidence type="ECO:0000256" key="1">
    <source>
        <dbReference type="SAM" id="MobiDB-lite"/>
    </source>
</evidence>
<evidence type="ECO:0000313" key="2">
    <source>
        <dbReference type="EMBL" id="CCH46998.1"/>
    </source>
</evidence>
<protein>
    <submittedName>
        <fullName evidence="2">Uncharacterized protein</fullName>
    </submittedName>
</protein>
<gene>
    <name evidence="2" type="ORF">BN7_6605</name>
</gene>
<accession>K0L0M6</accession>
<name>K0L0M6_WICCF</name>
<dbReference type="Proteomes" id="UP000009328">
    <property type="component" value="Unassembled WGS sequence"/>
</dbReference>
<comment type="caution">
    <text evidence="2">The sequence shown here is derived from an EMBL/GenBank/DDBJ whole genome shotgun (WGS) entry which is preliminary data.</text>
</comment>
<organism evidence="2 3">
    <name type="scientific">Wickerhamomyces ciferrii (strain ATCC 14091 / BCRC 22168 / CBS 111 / JCM 3599 / NBRC 0793 / NRRL Y-1031 F-60-10)</name>
    <name type="common">Yeast</name>
    <name type="synonym">Pichia ciferrii</name>
    <dbReference type="NCBI Taxonomy" id="1206466"/>
    <lineage>
        <taxon>Eukaryota</taxon>
        <taxon>Fungi</taxon>
        <taxon>Dikarya</taxon>
        <taxon>Ascomycota</taxon>
        <taxon>Saccharomycotina</taxon>
        <taxon>Saccharomycetes</taxon>
        <taxon>Phaffomycetales</taxon>
        <taxon>Wickerhamomycetaceae</taxon>
        <taxon>Wickerhamomyces</taxon>
    </lineage>
</organism>
<dbReference type="EMBL" id="CAIF01000295">
    <property type="protein sequence ID" value="CCH46998.1"/>
    <property type="molecule type" value="Genomic_DNA"/>
</dbReference>
<dbReference type="InterPro" id="IPR004242">
    <property type="entry name" value="Transposase_21"/>
</dbReference>
<dbReference type="HOGENOM" id="CLU_259691_0_0_1"/>
<dbReference type="Pfam" id="PF02992">
    <property type="entry name" value="Transposase_21"/>
    <property type="match status" value="1"/>
</dbReference>
<dbReference type="InParanoid" id="K0L0M6"/>
<reference evidence="2 3" key="1">
    <citation type="journal article" date="2012" name="Eukaryot. Cell">
        <title>Draft genome sequence of Wickerhamomyces ciferrii NRRL Y-1031 F-60-10.</title>
        <authorList>
            <person name="Schneider J."/>
            <person name="Andrea H."/>
            <person name="Blom J."/>
            <person name="Jaenicke S."/>
            <person name="Ruckert C."/>
            <person name="Schorsch C."/>
            <person name="Szczepanowski R."/>
            <person name="Farwick M."/>
            <person name="Goesmann A."/>
            <person name="Puhler A."/>
            <person name="Schaffer S."/>
            <person name="Tauch A."/>
            <person name="Kohler T."/>
            <person name="Brinkrolf K."/>
        </authorList>
    </citation>
    <scope>NUCLEOTIDE SEQUENCE [LARGE SCALE GENOMIC DNA]</scope>
    <source>
        <strain evidence="3">ATCC 14091 / BCRC 22168 / CBS 111 / JCM 3599 / NBRC 0793 / NRRL Y-1031 F-60-10</strain>
    </source>
</reference>
<keyword evidence="3" id="KW-1185">Reference proteome</keyword>